<dbReference type="RefSeq" id="WP_006724118.1">
    <property type="nucleotide sequence ID" value="NZ_ALJF01000001.1"/>
</dbReference>
<keyword evidence="1" id="KW-0472">Membrane</keyword>
<name>K2PL48_9HYPH</name>
<organism evidence="2 3">
    <name type="scientific">Agrobacterium albertimagni AOL15</name>
    <dbReference type="NCBI Taxonomy" id="1156935"/>
    <lineage>
        <taxon>Bacteria</taxon>
        <taxon>Pseudomonadati</taxon>
        <taxon>Pseudomonadota</taxon>
        <taxon>Alphaproteobacteria</taxon>
        <taxon>Hyphomicrobiales</taxon>
        <taxon>Rhizobiaceae</taxon>
        <taxon>Rhizobium/Agrobacterium group</taxon>
        <taxon>Agrobacterium</taxon>
    </lineage>
</organism>
<feature type="transmembrane region" description="Helical" evidence="1">
    <location>
        <begin position="78"/>
        <end position="98"/>
    </location>
</feature>
<dbReference type="OrthoDB" id="8420414at2"/>
<sequence length="148" mass="15723">MTKMHDTFVELGRGTPGWFTWSARLLPVGLLAQFLSAGTALFQDGELWGIHAAVGGILAIPALAIVGGSLSLSRLRGFGWWSGLVFILYVGQVLLAAGSQPLPLSFHPFNGALLLVASLVLLAKVERRRAQPVMMDANGARLSRGDGD</sequence>
<dbReference type="STRING" id="1156935.QWE_00635"/>
<gene>
    <name evidence="2" type="ORF">QWE_00635</name>
</gene>
<keyword evidence="3" id="KW-1185">Reference proteome</keyword>
<dbReference type="eggNOG" id="ENOG5032XSY">
    <property type="taxonomic scope" value="Bacteria"/>
</dbReference>
<dbReference type="AlphaFoldDB" id="K2PL48"/>
<proteinExistence type="predicted"/>
<feature type="transmembrane region" description="Helical" evidence="1">
    <location>
        <begin position="104"/>
        <end position="125"/>
    </location>
</feature>
<protein>
    <submittedName>
        <fullName evidence="2">Uncharacterized protein</fullName>
    </submittedName>
</protein>
<reference evidence="2 3" key="1">
    <citation type="journal article" date="2012" name="J. Bacteriol.">
        <title>Draft Genome Sequence of Agrobacterium albertimagni Strain AOL15.</title>
        <authorList>
            <person name="Trimble W.L."/>
            <person name="Phung le T."/>
            <person name="Meyer F."/>
            <person name="Gilbert J.A."/>
            <person name="Silver S."/>
        </authorList>
    </citation>
    <scope>NUCLEOTIDE SEQUENCE [LARGE SCALE GENOMIC DNA]</scope>
    <source>
        <strain evidence="2 3">AOL15</strain>
    </source>
</reference>
<dbReference type="Pfam" id="PF19728">
    <property type="entry name" value="DUF6220"/>
    <property type="match status" value="1"/>
</dbReference>
<accession>K2PL48</accession>
<feature type="transmembrane region" description="Helical" evidence="1">
    <location>
        <begin position="48"/>
        <end position="66"/>
    </location>
</feature>
<comment type="caution">
    <text evidence="2">The sequence shown here is derived from an EMBL/GenBank/DDBJ whole genome shotgun (WGS) entry which is preliminary data.</text>
</comment>
<dbReference type="InterPro" id="IPR046192">
    <property type="entry name" value="DUF6220"/>
</dbReference>
<evidence type="ECO:0000313" key="3">
    <source>
        <dbReference type="Proteomes" id="UP000007123"/>
    </source>
</evidence>
<keyword evidence="1" id="KW-0812">Transmembrane</keyword>
<keyword evidence="1" id="KW-1133">Transmembrane helix</keyword>
<evidence type="ECO:0000313" key="2">
    <source>
        <dbReference type="EMBL" id="EKF61663.1"/>
    </source>
</evidence>
<dbReference type="Proteomes" id="UP000007123">
    <property type="component" value="Unassembled WGS sequence"/>
</dbReference>
<dbReference type="EMBL" id="ALJF01000001">
    <property type="protein sequence ID" value="EKF61663.1"/>
    <property type="molecule type" value="Genomic_DNA"/>
</dbReference>
<feature type="transmembrane region" description="Helical" evidence="1">
    <location>
        <begin position="21"/>
        <end position="42"/>
    </location>
</feature>
<evidence type="ECO:0000256" key="1">
    <source>
        <dbReference type="SAM" id="Phobius"/>
    </source>
</evidence>